<dbReference type="Proteomes" id="UP001358417">
    <property type="component" value="Unassembled WGS sequence"/>
</dbReference>
<dbReference type="GeneID" id="89976904"/>
<dbReference type="AlphaFoldDB" id="A0AAV9MW70"/>
<evidence type="ECO:0000256" key="1">
    <source>
        <dbReference type="SAM" id="MobiDB-lite"/>
    </source>
</evidence>
<keyword evidence="4" id="KW-1185">Reference proteome</keyword>
<organism evidence="3 4">
    <name type="scientific">Exophiala bonariae</name>
    <dbReference type="NCBI Taxonomy" id="1690606"/>
    <lineage>
        <taxon>Eukaryota</taxon>
        <taxon>Fungi</taxon>
        <taxon>Dikarya</taxon>
        <taxon>Ascomycota</taxon>
        <taxon>Pezizomycotina</taxon>
        <taxon>Eurotiomycetes</taxon>
        <taxon>Chaetothyriomycetidae</taxon>
        <taxon>Chaetothyriales</taxon>
        <taxon>Herpotrichiellaceae</taxon>
        <taxon>Exophiala</taxon>
    </lineage>
</organism>
<feature type="transmembrane region" description="Helical" evidence="2">
    <location>
        <begin position="191"/>
        <end position="212"/>
    </location>
</feature>
<evidence type="ECO:0000313" key="3">
    <source>
        <dbReference type="EMBL" id="KAK5045955.1"/>
    </source>
</evidence>
<sequence>MDQAAGSGATLATILQHWSQRASPRTAGAVPLSDVSPQEEKNFRVGVRELQPSSSSESFQRTQTEQPLKRWPQEPLPITNEPVVERFLDLFDVILCILPCALLVKAGLCVLASQLDADNKGPYIDRATQLTTRLIEFNGQLTTIFTIIFILIVSTTVRRFALWRAEKGATIGELEQLHASISLPATLKAIWSLRAFTFTSLGLVFLWCWYYAGSQASPREYSYQNSSPLQHVNVSFLGPQAKSAFQDGIIANMSKVRMTDMTARYHMYSQFTAGTQKDDAEDAKSINGADIYGATLTPWYGPPRDKTDSDMKFDSDGWLEIKEMSTQPIVSSIGTSLYRRNMSQAAGDQWWPSKMIGSYTYNTSNWQADCTAPEVKNGTRPVGLLPVLSTGMNMSAPSPDANVPRQLTFWHYVNDTASLQATCELSRVTVEIEADCTAAVCKPIRMRKLKTEMRTLLDDDVFAKSFFDSMLVACGMPKRPGDFSTFDNDNGLVNLRNDLNVPNRLSDPAKLEAAAKAAQFPMSMAITRFMNTYFSASQVLLHEHDFQDALAINGSLKLDNNPDFSYISMDGAKFEPQYTLSWPWLMVDCISNAVLLGAAIFAFWLRKKTLAPDIFGFVSSLTRDNPNLQLPDGGSTLSGIDRSRRMKHVKVKIGDVGTAAEVGRVGLTAVDDGNPLRSPRDLEKGRCYQ</sequence>
<gene>
    <name evidence="3" type="ORF">LTR84_008741</name>
</gene>
<dbReference type="EMBL" id="JAVRRD010000033">
    <property type="protein sequence ID" value="KAK5045955.1"/>
    <property type="molecule type" value="Genomic_DNA"/>
</dbReference>
<evidence type="ECO:0000313" key="4">
    <source>
        <dbReference type="Proteomes" id="UP001358417"/>
    </source>
</evidence>
<feature type="compositionally biased region" description="Basic and acidic residues" evidence="1">
    <location>
        <begin position="38"/>
        <end position="47"/>
    </location>
</feature>
<feature type="transmembrane region" description="Helical" evidence="2">
    <location>
        <begin position="582"/>
        <end position="605"/>
    </location>
</feature>
<name>A0AAV9MW70_9EURO</name>
<proteinExistence type="predicted"/>
<protein>
    <submittedName>
        <fullName evidence="3">Uncharacterized protein</fullName>
    </submittedName>
</protein>
<keyword evidence="2" id="KW-0812">Transmembrane</keyword>
<feature type="compositionally biased region" description="Polar residues" evidence="1">
    <location>
        <begin position="51"/>
        <end position="66"/>
    </location>
</feature>
<reference evidence="3 4" key="1">
    <citation type="submission" date="2023-08" db="EMBL/GenBank/DDBJ databases">
        <title>Black Yeasts Isolated from many extreme environments.</title>
        <authorList>
            <person name="Coleine C."/>
            <person name="Stajich J.E."/>
            <person name="Selbmann L."/>
        </authorList>
    </citation>
    <scope>NUCLEOTIDE SEQUENCE [LARGE SCALE GENOMIC DNA]</scope>
    <source>
        <strain evidence="3 4">CCFEE 5792</strain>
    </source>
</reference>
<feature type="transmembrane region" description="Helical" evidence="2">
    <location>
        <begin position="135"/>
        <end position="157"/>
    </location>
</feature>
<keyword evidence="2" id="KW-0472">Membrane</keyword>
<feature type="transmembrane region" description="Helical" evidence="2">
    <location>
        <begin position="93"/>
        <end position="115"/>
    </location>
</feature>
<keyword evidence="2" id="KW-1133">Transmembrane helix</keyword>
<accession>A0AAV9MW70</accession>
<dbReference type="RefSeq" id="XP_064701560.1">
    <property type="nucleotide sequence ID" value="XM_064852286.1"/>
</dbReference>
<feature type="region of interest" description="Disordered" evidence="1">
    <location>
        <begin position="25"/>
        <end position="67"/>
    </location>
</feature>
<evidence type="ECO:0000256" key="2">
    <source>
        <dbReference type="SAM" id="Phobius"/>
    </source>
</evidence>
<comment type="caution">
    <text evidence="3">The sequence shown here is derived from an EMBL/GenBank/DDBJ whole genome shotgun (WGS) entry which is preliminary data.</text>
</comment>